<dbReference type="AlphaFoldDB" id="A0A7J5ZTF0"/>
<sequence length="326" mass="36004">MESNLPAQPAYSEPDEFEADEPYLEAKLYIERVEQETNRCLEENRRSRTHEPLAKDGPESLEHGVSITVFPVRVPSMHFSCASVQWDMPHTPADAPSQDSSSIDKEQEQTDDDLQQEPTISTEADSCQLYDAHTEVNVCVTPPNEDDQPPFTETSQTSEVSDHGGLVENSEIESQLCIENPEIQPVPQALEVLEEESIKTGDIVLLTELEQGFGDAGETKEVVELISKDGISVIIMTPSEGDRSTTPQSETNDPVLELDSKQVEESGLNQESDPPQHGVPPDLVCDALEAVETEESENVELTRIANVETLELETAETFVVMQESVP</sequence>
<keyword evidence="3" id="KW-1185">Reference proteome</keyword>
<protein>
    <submittedName>
        <fullName evidence="2">Uncharacterized protein</fullName>
    </submittedName>
</protein>
<evidence type="ECO:0000256" key="1">
    <source>
        <dbReference type="SAM" id="MobiDB-lite"/>
    </source>
</evidence>
<accession>A0A7J5ZTF0</accession>
<organism evidence="2 3">
    <name type="scientific">Ameiurus melas</name>
    <name type="common">Black bullhead</name>
    <name type="synonym">Silurus melas</name>
    <dbReference type="NCBI Taxonomy" id="219545"/>
    <lineage>
        <taxon>Eukaryota</taxon>
        <taxon>Metazoa</taxon>
        <taxon>Chordata</taxon>
        <taxon>Craniata</taxon>
        <taxon>Vertebrata</taxon>
        <taxon>Euteleostomi</taxon>
        <taxon>Actinopterygii</taxon>
        <taxon>Neopterygii</taxon>
        <taxon>Teleostei</taxon>
        <taxon>Ostariophysi</taxon>
        <taxon>Siluriformes</taxon>
        <taxon>Ictaluridae</taxon>
        <taxon>Ameiurus</taxon>
    </lineage>
</organism>
<evidence type="ECO:0000313" key="2">
    <source>
        <dbReference type="EMBL" id="KAF4072937.1"/>
    </source>
</evidence>
<evidence type="ECO:0000313" key="3">
    <source>
        <dbReference type="Proteomes" id="UP000593565"/>
    </source>
</evidence>
<feature type="region of interest" description="Disordered" evidence="1">
    <location>
        <begin position="237"/>
        <end position="281"/>
    </location>
</feature>
<dbReference type="Proteomes" id="UP000593565">
    <property type="component" value="Unassembled WGS sequence"/>
</dbReference>
<feature type="region of interest" description="Disordered" evidence="1">
    <location>
        <begin position="139"/>
        <end position="166"/>
    </location>
</feature>
<feature type="region of interest" description="Disordered" evidence="1">
    <location>
        <begin position="1"/>
        <end position="23"/>
    </location>
</feature>
<comment type="caution">
    <text evidence="2">The sequence shown here is derived from an EMBL/GenBank/DDBJ whole genome shotgun (WGS) entry which is preliminary data.</text>
</comment>
<dbReference type="EMBL" id="JAAGNN010000024">
    <property type="protein sequence ID" value="KAF4072937.1"/>
    <property type="molecule type" value="Genomic_DNA"/>
</dbReference>
<name>A0A7J5ZTF0_AMEME</name>
<gene>
    <name evidence="2" type="ORF">AMELA_G00253270</name>
</gene>
<proteinExistence type="predicted"/>
<feature type="region of interest" description="Disordered" evidence="1">
    <location>
        <begin position="88"/>
        <end position="117"/>
    </location>
</feature>
<feature type="compositionally biased region" description="Acidic residues" evidence="1">
    <location>
        <begin position="13"/>
        <end position="23"/>
    </location>
</feature>
<reference evidence="2 3" key="1">
    <citation type="submission" date="2020-02" db="EMBL/GenBank/DDBJ databases">
        <title>A chromosome-scale genome assembly of the black bullhead catfish (Ameiurus melas).</title>
        <authorList>
            <person name="Wen M."/>
            <person name="Zham M."/>
            <person name="Cabau C."/>
            <person name="Klopp C."/>
            <person name="Donnadieu C."/>
            <person name="Roques C."/>
            <person name="Bouchez O."/>
            <person name="Lampietro C."/>
            <person name="Jouanno E."/>
            <person name="Herpin A."/>
            <person name="Louis A."/>
            <person name="Berthelot C."/>
            <person name="Parey E."/>
            <person name="Roest-Crollius H."/>
            <person name="Braasch I."/>
            <person name="Postlethwait J."/>
            <person name="Robinson-Rechavi M."/>
            <person name="Echchiki A."/>
            <person name="Begum T."/>
            <person name="Montfort J."/>
            <person name="Schartl M."/>
            <person name="Bobe J."/>
            <person name="Guiguen Y."/>
        </authorList>
    </citation>
    <scope>NUCLEOTIDE SEQUENCE [LARGE SCALE GENOMIC DNA]</scope>
    <source>
        <strain evidence="2">M_S1</strain>
        <tissue evidence="2">Blood</tissue>
    </source>
</reference>
<feature type="region of interest" description="Disordered" evidence="1">
    <location>
        <begin position="41"/>
        <end position="61"/>
    </location>
</feature>